<dbReference type="Proteomes" id="UP000824125">
    <property type="component" value="Unassembled WGS sequence"/>
</dbReference>
<name>A0A9D1MTZ1_9FIRM</name>
<evidence type="ECO:0000313" key="2">
    <source>
        <dbReference type="Proteomes" id="UP000824125"/>
    </source>
</evidence>
<dbReference type="AlphaFoldDB" id="A0A9D1MTZ1"/>
<comment type="caution">
    <text evidence="1">The sequence shown here is derived from an EMBL/GenBank/DDBJ whole genome shotgun (WGS) entry which is preliminary data.</text>
</comment>
<gene>
    <name evidence="1" type="ORF">IAD23_02730</name>
</gene>
<reference evidence="1" key="2">
    <citation type="journal article" date="2021" name="PeerJ">
        <title>Extensive microbial diversity within the chicken gut microbiome revealed by metagenomics and culture.</title>
        <authorList>
            <person name="Gilroy R."/>
            <person name="Ravi A."/>
            <person name="Getino M."/>
            <person name="Pursley I."/>
            <person name="Horton D.L."/>
            <person name="Alikhan N.F."/>
            <person name="Baker D."/>
            <person name="Gharbi K."/>
            <person name="Hall N."/>
            <person name="Watson M."/>
            <person name="Adriaenssens E.M."/>
            <person name="Foster-Nyarko E."/>
            <person name="Jarju S."/>
            <person name="Secka A."/>
            <person name="Antonio M."/>
            <person name="Oren A."/>
            <person name="Chaudhuri R.R."/>
            <person name="La Ragione R."/>
            <person name="Hildebrand F."/>
            <person name="Pallen M.J."/>
        </authorList>
    </citation>
    <scope>NUCLEOTIDE SEQUENCE</scope>
    <source>
        <strain evidence="1">CHK176-6737</strain>
    </source>
</reference>
<protein>
    <submittedName>
        <fullName evidence="1">Uncharacterized protein</fullName>
    </submittedName>
</protein>
<sequence length="204" mass="24184">MDNSFFEELNQNCKPRNEIDRENEERITNERERNIQEAHKALQKYHELMSSFIKMFKEGAITAVSAGKYVETNGKKILKGHIVLIFQKSEYLDQYYWDLSLGYSFYIPIIKKNKMLGTKTEWKDDYKYSSHLSMYENIPDTVSSNCYHGPHYNSVLKLNCDMILNDRTFLDNLKELVPTIKFGKTKRKFHGYGYSDIKEFSFTF</sequence>
<organism evidence="1 2">
    <name type="scientific">Candidatus Scybalenecus merdavium</name>
    <dbReference type="NCBI Taxonomy" id="2840939"/>
    <lineage>
        <taxon>Bacteria</taxon>
        <taxon>Bacillati</taxon>
        <taxon>Bacillota</taxon>
        <taxon>Clostridia</taxon>
        <taxon>Eubacteriales</taxon>
        <taxon>Oscillospiraceae</taxon>
        <taxon>Oscillospiraceae incertae sedis</taxon>
        <taxon>Candidatus Scybalenecus</taxon>
    </lineage>
</organism>
<proteinExistence type="predicted"/>
<dbReference type="EMBL" id="DVNM01000015">
    <property type="protein sequence ID" value="HIU68859.1"/>
    <property type="molecule type" value="Genomic_DNA"/>
</dbReference>
<accession>A0A9D1MTZ1</accession>
<reference evidence="1" key="1">
    <citation type="submission" date="2020-10" db="EMBL/GenBank/DDBJ databases">
        <authorList>
            <person name="Gilroy R."/>
        </authorList>
    </citation>
    <scope>NUCLEOTIDE SEQUENCE</scope>
    <source>
        <strain evidence="1">CHK176-6737</strain>
    </source>
</reference>
<evidence type="ECO:0000313" key="1">
    <source>
        <dbReference type="EMBL" id="HIU68859.1"/>
    </source>
</evidence>